<evidence type="ECO:0000256" key="1">
    <source>
        <dbReference type="ARBA" id="ARBA00022801"/>
    </source>
</evidence>
<dbReference type="CDD" id="cd11338">
    <property type="entry name" value="AmyAc_CMD"/>
    <property type="match status" value="1"/>
</dbReference>
<dbReference type="InterPro" id="IPR006047">
    <property type="entry name" value="GH13_cat_dom"/>
</dbReference>
<dbReference type="GO" id="GO:0005975">
    <property type="term" value="P:carbohydrate metabolic process"/>
    <property type="evidence" value="ECO:0007669"/>
    <property type="project" value="InterPro"/>
</dbReference>
<dbReference type="InterPro" id="IPR045857">
    <property type="entry name" value="O16G_dom_2"/>
</dbReference>
<protein>
    <submittedName>
        <fullName evidence="4">Glycoside hydrolase family 13 protein</fullName>
    </submittedName>
</protein>
<sequence length="621" mass="72101">MYPLFDSKCYFYRSPFGAVEEGTKVHFQILVPSELRCSRAQLAIKYDEDADWNFINMLWQIGFDNTTGLWVCDFTPEKEGLYWYSFKINTAEGQRFIVPSDDPNEKSQLSRSPWRSWQLTCYKKNFKTPKWPVGGVMYQIFPDRFYFSGERKNITRTDLTINENWYSQPKWWPNEHGEITNNDFFMGDLKGITMKLPYLADLGVTCIYLNPIFEAYSNHRYDTGDYSKIDPMLGTEEDFEELCSEAKKLGIHIINDGVFSHTGSDSIYFNRNGKYGDGGAFRDQNSPYYSWYKFSNWPHNYSSWWGFYTLPEVNETDPAFNEYINGKDGIIRKWMKKGSSGWRIDVADELPDEFIKNIRDNIKDYDPDAFLIGEVWEDASNKESYGARRRFLLGEELDSVMNYVFRNAIIDYIKGADALVVMNSIMTVVENYPKPVLNVLMNLLSTHDTERAITVLAGEPLNGRDRNWQAHKLLNHEEYVRGIKLMKIASGIQYTLPGFPCVYYGDETGMQGYKDPFNRQCFPWDYENQELIDWYKALGKMRKVCTALWEGEIHNAFSNGKFLSYIRHDENTGLFCGFNTGDTEIEIDCPPGYASGTPLMGTRMENGKLYIPPLSSSFIMI</sequence>
<dbReference type="Gene3D" id="3.90.400.10">
    <property type="entry name" value="Oligo-1,6-glucosidase, Domain 2"/>
    <property type="match status" value="1"/>
</dbReference>
<dbReference type="AlphaFoldDB" id="A0A9D1LXP5"/>
<dbReference type="SMART" id="SM00642">
    <property type="entry name" value="Aamy"/>
    <property type="match status" value="1"/>
</dbReference>
<evidence type="ECO:0000313" key="5">
    <source>
        <dbReference type="Proteomes" id="UP000824118"/>
    </source>
</evidence>
<gene>
    <name evidence="4" type="ORF">IAD22_03315</name>
</gene>
<comment type="caution">
    <text evidence="4">The sequence shown here is derived from an EMBL/GenBank/DDBJ whole genome shotgun (WGS) entry which is preliminary data.</text>
</comment>
<dbReference type="GO" id="GO:0016798">
    <property type="term" value="F:hydrolase activity, acting on glycosyl bonds"/>
    <property type="evidence" value="ECO:0007669"/>
    <property type="project" value="UniProtKB-KW"/>
</dbReference>
<dbReference type="InterPro" id="IPR017853">
    <property type="entry name" value="GH"/>
</dbReference>
<dbReference type="EMBL" id="DVNG01000044">
    <property type="protein sequence ID" value="HIU50023.1"/>
    <property type="molecule type" value="Genomic_DNA"/>
</dbReference>
<dbReference type="SUPFAM" id="SSF51445">
    <property type="entry name" value="(Trans)glycosidases"/>
    <property type="match status" value="1"/>
</dbReference>
<feature type="domain" description="Glycosyl hydrolase family 13 catalytic" evidence="3">
    <location>
        <begin position="139"/>
        <end position="542"/>
    </location>
</feature>
<proteinExistence type="predicted"/>
<organism evidence="4 5">
    <name type="scientific">Candidatus Limousia pullorum</name>
    <dbReference type="NCBI Taxonomy" id="2840860"/>
    <lineage>
        <taxon>Bacteria</taxon>
        <taxon>Bacillati</taxon>
        <taxon>Bacillota</taxon>
        <taxon>Clostridia</taxon>
        <taxon>Eubacteriales</taxon>
        <taxon>Oscillospiraceae</taxon>
        <taxon>Oscillospiraceae incertae sedis</taxon>
        <taxon>Candidatus Limousia</taxon>
    </lineage>
</organism>
<dbReference type="PANTHER" id="PTHR10357">
    <property type="entry name" value="ALPHA-AMYLASE FAMILY MEMBER"/>
    <property type="match status" value="1"/>
</dbReference>
<reference evidence="4" key="1">
    <citation type="submission" date="2020-10" db="EMBL/GenBank/DDBJ databases">
        <authorList>
            <person name="Gilroy R."/>
        </authorList>
    </citation>
    <scope>NUCLEOTIDE SEQUENCE</scope>
    <source>
        <strain evidence="4">ChiGjej1B1-1684</strain>
    </source>
</reference>
<reference evidence="4" key="2">
    <citation type="journal article" date="2021" name="PeerJ">
        <title>Extensive microbial diversity within the chicken gut microbiome revealed by metagenomics and culture.</title>
        <authorList>
            <person name="Gilroy R."/>
            <person name="Ravi A."/>
            <person name="Getino M."/>
            <person name="Pursley I."/>
            <person name="Horton D.L."/>
            <person name="Alikhan N.F."/>
            <person name="Baker D."/>
            <person name="Gharbi K."/>
            <person name="Hall N."/>
            <person name="Watson M."/>
            <person name="Adriaenssens E.M."/>
            <person name="Foster-Nyarko E."/>
            <person name="Jarju S."/>
            <person name="Secka A."/>
            <person name="Antonio M."/>
            <person name="Oren A."/>
            <person name="Chaudhuri R.R."/>
            <person name="La Ragione R."/>
            <person name="Hildebrand F."/>
            <person name="Pallen M.J."/>
        </authorList>
    </citation>
    <scope>NUCLEOTIDE SEQUENCE</scope>
    <source>
        <strain evidence="4">ChiGjej1B1-1684</strain>
    </source>
</reference>
<keyword evidence="1 4" id="KW-0378">Hydrolase</keyword>
<accession>A0A9D1LXP5</accession>
<keyword evidence="2" id="KW-0326">Glycosidase</keyword>
<evidence type="ECO:0000256" key="2">
    <source>
        <dbReference type="ARBA" id="ARBA00023295"/>
    </source>
</evidence>
<dbReference type="PANTHER" id="PTHR10357:SF210">
    <property type="entry name" value="MALTODEXTRIN GLUCOSIDASE"/>
    <property type="match status" value="1"/>
</dbReference>
<dbReference type="Gene3D" id="3.20.20.80">
    <property type="entry name" value="Glycosidases"/>
    <property type="match status" value="1"/>
</dbReference>
<dbReference type="Pfam" id="PF00128">
    <property type="entry name" value="Alpha-amylase"/>
    <property type="match status" value="1"/>
</dbReference>
<name>A0A9D1LXP5_9FIRM</name>
<dbReference type="Proteomes" id="UP000824118">
    <property type="component" value="Unassembled WGS sequence"/>
</dbReference>
<evidence type="ECO:0000259" key="3">
    <source>
        <dbReference type="SMART" id="SM00642"/>
    </source>
</evidence>
<evidence type="ECO:0000313" key="4">
    <source>
        <dbReference type="EMBL" id="HIU50023.1"/>
    </source>
</evidence>